<evidence type="ECO:0000313" key="2">
    <source>
        <dbReference type="Proteomes" id="UP000183639"/>
    </source>
</evidence>
<dbReference type="AlphaFoldDB" id="A0A1I3F1B5"/>
<gene>
    <name evidence="1" type="ORF">SAMN04487861_11284</name>
</gene>
<organism evidence="1 2">
    <name type="scientific">Selenomonas ruminantium</name>
    <dbReference type="NCBI Taxonomy" id="971"/>
    <lineage>
        <taxon>Bacteria</taxon>
        <taxon>Bacillati</taxon>
        <taxon>Bacillota</taxon>
        <taxon>Negativicutes</taxon>
        <taxon>Selenomonadales</taxon>
        <taxon>Selenomonadaceae</taxon>
        <taxon>Selenomonas</taxon>
    </lineage>
</organism>
<sequence length="58" mass="6752">MEETLKELCNLCNSMNGLQREIDMMEASLEHLDECLEYSVEHCWEAHGLLAMNVCLYD</sequence>
<proteinExistence type="predicted"/>
<dbReference type="RefSeq" id="WP_177207183.1">
    <property type="nucleotide sequence ID" value="NZ_FOQK01000012.1"/>
</dbReference>
<dbReference type="Proteomes" id="UP000183639">
    <property type="component" value="Unassembled WGS sequence"/>
</dbReference>
<name>A0A1I3F1B5_SELRU</name>
<protein>
    <submittedName>
        <fullName evidence="1">Uncharacterized protein</fullName>
    </submittedName>
</protein>
<evidence type="ECO:0000313" key="1">
    <source>
        <dbReference type="EMBL" id="SFI04978.1"/>
    </source>
</evidence>
<dbReference type="EMBL" id="FOQK01000012">
    <property type="protein sequence ID" value="SFI04978.1"/>
    <property type="molecule type" value="Genomic_DNA"/>
</dbReference>
<accession>A0A1I3F1B5</accession>
<reference evidence="1 2" key="1">
    <citation type="submission" date="2016-10" db="EMBL/GenBank/DDBJ databases">
        <authorList>
            <person name="de Groot N.N."/>
        </authorList>
    </citation>
    <scope>NUCLEOTIDE SEQUENCE [LARGE SCALE GENOMIC DNA]</scope>
    <source>
        <strain evidence="1 2">Z108</strain>
    </source>
</reference>